<proteinExistence type="predicted"/>
<sequence>MRIVHPNLSLGPLLQGLGLLALIAGLVTWTSLLLQPSPGVASLQPAEALTPSETPAGRWFADLPLQAQIQVSGVMAGSQGAVAIVSIDGGPARAVRSGEELARGVRLVAIEGRGLVIERGGQRSRVEVPVLAQASFWGQAPQPSAN</sequence>
<dbReference type="EMBL" id="JACGDE010000029">
    <property type="protein sequence ID" value="MBA6068332.1"/>
    <property type="molecule type" value="Genomic_DNA"/>
</dbReference>
<name>A0A7W2Q151_9PSED</name>
<evidence type="ECO:0000256" key="1">
    <source>
        <dbReference type="SAM" id="Phobius"/>
    </source>
</evidence>
<keyword evidence="1" id="KW-1133">Transmembrane helix</keyword>
<keyword evidence="1" id="KW-0812">Transmembrane</keyword>
<reference evidence="2 3" key="1">
    <citation type="submission" date="2020-07" db="EMBL/GenBank/DDBJ databases">
        <title>Diversity of carbapenemase encoding genes among Pseudomonas putida group clinical isolates in a tertiary Brazilian hospital.</title>
        <authorList>
            <person name="Alberto-Lei F."/>
            <person name="Nodari C.S."/>
            <person name="Streling A.P."/>
            <person name="Paulino J.T."/>
            <person name="Bessa-Neto F.O."/>
            <person name="Cayo R."/>
            <person name="Gales A.C."/>
        </authorList>
    </citation>
    <scope>NUCLEOTIDE SEQUENCE [LARGE SCALE GENOMIC DNA]</scope>
    <source>
        <strain evidence="2 3">14802</strain>
    </source>
</reference>
<feature type="transmembrane region" description="Helical" evidence="1">
    <location>
        <begin position="12"/>
        <end position="34"/>
    </location>
</feature>
<comment type="caution">
    <text evidence="2">The sequence shown here is derived from an EMBL/GenBank/DDBJ whole genome shotgun (WGS) entry which is preliminary data.</text>
</comment>
<dbReference type="Gene3D" id="2.30.30.830">
    <property type="match status" value="1"/>
</dbReference>
<evidence type="ECO:0000313" key="3">
    <source>
        <dbReference type="Proteomes" id="UP000541770"/>
    </source>
</evidence>
<dbReference type="RefSeq" id="WP_062363405.1">
    <property type="nucleotide sequence ID" value="NZ_BQIL01000034.1"/>
</dbReference>
<evidence type="ECO:0000313" key="2">
    <source>
        <dbReference type="EMBL" id="MBA6068332.1"/>
    </source>
</evidence>
<keyword evidence="1" id="KW-0472">Membrane</keyword>
<dbReference type="Proteomes" id="UP000541770">
    <property type="component" value="Unassembled WGS sequence"/>
</dbReference>
<accession>A0A7W2Q151</accession>
<dbReference type="AlphaFoldDB" id="A0A7W2Q151"/>
<organism evidence="2 3">
    <name type="scientific">Pseudomonas mosselii</name>
    <dbReference type="NCBI Taxonomy" id="78327"/>
    <lineage>
        <taxon>Bacteria</taxon>
        <taxon>Pseudomonadati</taxon>
        <taxon>Pseudomonadota</taxon>
        <taxon>Gammaproteobacteria</taxon>
        <taxon>Pseudomonadales</taxon>
        <taxon>Pseudomonadaceae</taxon>
        <taxon>Pseudomonas</taxon>
    </lineage>
</organism>
<protein>
    <submittedName>
        <fullName evidence="2">General secretion pathway protein GspC</fullName>
    </submittedName>
</protein>
<gene>
    <name evidence="2" type="ORF">H4C75_26695</name>
</gene>